<dbReference type="Proteomes" id="UP000250163">
    <property type="component" value="Chromosome MORIYA"/>
</dbReference>
<protein>
    <submittedName>
        <fullName evidence="1">Uncharacterized protein</fullName>
    </submittedName>
</protein>
<proteinExistence type="predicted"/>
<evidence type="ECO:0000313" key="2">
    <source>
        <dbReference type="Proteomes" id="UP000250163"/>
    </source>
</evidence>
<reference evidence="2" key="1">
    <citation type="submission" date="2018-05" db="EMBL/GenBank/DDBJ databases">
        <authorList>
            <person name="Cea G.-C."/>
            <person name="William W."/>
        </authorList>
    </citation>
    <scope>NUCLEOTIDE SEQUENCE [LARGE SCALE GENOMIC DNA]</scope>
    <source>
        <strain evidence="2">DB21MT 5</strain>
    </source>
</reference>
<gene>
    <name evidence="1" type="ORF">MORIYA_1931</name>
</gene>
<name>A0A330LP32_9GAMM</name>
<dbReference type="AlphaFoldDB" id="A0A330LP32"/>
<keyword evidence="2" id="KW-1185">Reference proteome</keyword>
<dbReference type="EMBL" id="LS483250">
    <property type="protein sequence ID" value="SQD78409.1"/>
    <property type="molecule type" value="Genomic_DNA"/>
</dbReference>
<dbReference type="KEGG" id="mya:MORIYA_1931"/>
<sequence length="45" mass="4971">MIVKTAASVIDNKANLPIVSRTDSDIEPYKGFCAHPLEINLKPIF</sequence>
<accession>A0A330LP32</accession>
<evidence type="ECO:0000313" key="1">
    <source>
        <dbReference type="EMBL" id="SQD78409.1"/>
    </source>
</evidence>
<organism evidence="1 2">
    <name type="scientific">Moritella yayanosii</name>
    <dbReference type="NCBI Taxonomy" id="69539"/>
    <lineage>
        <taxon>Bacteria</taxon>
        <taxon>Pseudomonadati</taxon>
        <taxon>Pseudomonadota</taxon>
        <taxon>Gammaproteobacteria</taxon>
        <taxon>Alteromonadales</taxon>
        <taxon>Moritellaceae</taxon>
        <taxon>Moritella</taxon>
    </lineage>
</organism>